<evidence type="ECO:0000313" key="1">
    <source>
        <dbReference type="EMBL" id="OAM90030.1"/>
    </source>
</evidence>
<dbReference type="STRING" id="1184151.AW736_09565"/>
<name>A0A178IJG2_9BACT</name>
<protein>
    <submittedName>
        <fullName evidence="1">Uncharacterized protein</fullName>
    </submittedName>
</protein>
<dbReference type="EMBL" id="LRRQ01000075">
    <property type="protein sequence ID" value="OAM90030.1"/>
    <property type="molecule type" value="Genomic_DNA"/>
</dbReference>
<keyword evidence="2" id="KW-1185">Reference proteome</keyword>
<evidence type="ECO:0000313" key="2">
    <source>
        <dbReference type="Proteomes" id="UP000078486"/>
    </source>
</evidence>
<dbReference type="Proteomes" id="UP000078486">
    <property type="component" value="Unassembled WGS sequence"/>
</dbReference>
<organism evidence="1 2">
    <name type="scientific">Termitidicoccus mucosus</name>
    <dbReference type="NCBI Taxonomy" id="1184151"/>
    <lineage>
        <taxon>Bacteria</taxon>
        <taxon>Pseudomonadati</taxon>
        <taxon>Verrucomicrobiota</taxon>
        <taxon>Opitutia</taxon>
        <taxon>Opitutales</taxon>
        <taxon>Opitutaceae</taxon>
        <taxon>Termitidicoccus</taxon>
    </lineage>
</organism>
<dbReference type="RefSeq" id="WP_068770065.1">
    <property type="nucleotide sequence ID" value="NZ_CP109796.1"/>
</dbReference>
<proteinExistence type="predicted"/>
<sequence>MLPQLAPQEQRDLVGLCVERVEVRAKSSVVRPDEDRQIEIRLRLHAAQLVAGMEERVVVRVREARLAPITHRVMTIDSRVNLGSSQRPTRILTPFNEVLAAASATSVTRKEPAIRHLLHLAIAWQRKLENKPDMSHAALARRKKVSEPTVSRTLQMLRLLPEIQAILLQLKQRSDLRRYSLNKMVALAALPPEEQRQGFAKLSL</sequence>
<dbReference type="Gene3D" id="1.10.10.2830">
    <property type="match status" value="1"/>
</dbReference>
<dbReference type="AlphaFoldDB" id="A0A178IJG2"/>
<dbReference type="SUPFAM" id="SSF109709">
    <property type="entry name" value="KorB DNA-binding domain-like"/>
    <property type="match status" value="1"/>
</dbReference>
<gene>
    <name evidence="1" type="ORF">AW736_09565</name>
</gene>
<comment type="caution">
    <text evidence="1">The sequence shown here is derived from an EMBL/GenBank/DDBJ whole genome shotgun (WGS) entry which is preliminary data.</text>
</comment>
<accession>A0A178IJG2</accession>
<reference evidence="1 2" key="1">
    <citation type="submission" date="2016-01" db="EMBL/GenBank/DDBJ databases">
        <title>High potential of lignocellulose degradation of a new Verrucomicrobia species.</title>
        <authorList>
            <person name="Wang Y."/>
            <person name="Shi Y."/>
            <person name="Qiu Z."/>
            <person name="Liu S."/>
            <person name="Yang H."/>
        </authorList>
    </citation>
    <scope>NUCLEOTIDE SEQUENCE [LARGE SCALE GENOMIC DNA]</scope>
    <source>
        <strain evidence="1 2">TSB47</strain>
    </source>
</reference>